<proteinExistence type="predicted"/>
<protein>
    <submittedName>
        <fullName evidence="1">Uncharacterized protein</fullName>
    </submittedName>
</protein>
<name>A6GJ10_9BACT</name>
<feature type="non-terminal residue" evidence="1">
    <location>
        <position position="29"/>
    </location>
</feature>
<sequence length="29" mass="2779">MDLGAHALAGAELALVEPAEGFGVGLGGR</sequence>
<evidence type="ECO:0000313" key="2">
    <source>
        <dbReference type="Proteomes" id="UP000005801"/>
    </source>
</evidence>
<reference evidence="1 2" key="1">
    <citation type="submission" date="2007-06" db="EMBL/GenBank/DDBJ databases">
        <authorList>
            <person name="Shimkets L."/>
            <person name="Ferriera S."/>
            <person name="Johnson J."/>
            <person name="Kravitz S."/>
            <person name="Beeson K."/>
            <person name="Sutton G."/>
            <person name="Rogers Y.-H."/>
            <person name="Friedman R."/>
            <person name="Frazier M."/>
            <person name="Venter J.C."/>
        </authorList>
    </citation>
    <scope>NUCLEOTIDE SEQUENCE [LARGE SCALE GENOMIC DNA]</scope>
    <source>
        <strain evidence="1 2">SIR-1</strain>
    </source>
</reference>
<dbReference type="EMBL" id="ABCS01000146">
    <property type="protein sequence ID" value="EDM74166.1"/>
    <property type="molecule type" value="Genomic_DNA"/>
</dbReference>
<accession>A6GJ10</accession>
<evidence type="ECO:0000313" key="1">
    <source>
        <dbReference type="EMBL" id="EDM74166.1"/>
    </source>
</evidence>
<organism evidence="1 2">
    <name type="scientific">Plesiocystis pacifica SIR-1</name>
    <dbReference type="NCBI Taxonomy" id="391625"/>
    <lineage>
        <taxon>Bacteria</taxon>
        <taxon>Pseudomonadati</taxon>
        <taxon>Myxococcota</taxon>
        <taxon>Polyangia</taxon>
        <taxon>Nannocystales</taxon>
        <taxon>Nannocystaceae</taxon>
        <taxon>Plesiocystis</taxon>
    </lineage>
</organism>
<comment type="caution">
    <text evidence="1">The sequence shown here is derived from an EMBL/GenBank/DDBJ whole genome shotgun (WGS) entry which is preliminary data.</text>
</comment>
<gene>
    <name evidence="1" type="ORF">PPSIR1_39185</name>
</gene>
<dbReference type="Proteomes" id="UP000005801">
    <property type="component" value="Unassembled WGS sequence"/>
</dbReference>
<dbReference type="AlphaFoldDB" id="A6GJ10"/>
<keyword evidence="2" id="KW-1185">Reference proteome</keyword>